<feature type="transmembrane region" description="Helical" evidence="2">
    <location>
        <begin position="263"/>
        <end position="285"/>
    </location>
</feature>
<keyword evidence="2" id="KW-1133">Transmembrane helix</keyword>
<name>A0ABX9HN07_9ACTN</name>
<evidence type="ECO:0000256" key="2">
    <source>
        <dbReference type="SAM" id="Phobius"/>
    </source>
</evidence>
<feature type="domain" description="Cell surface protein Shp haem-binding" evidence="4">
    <location>
        <begin position="37"/>
        <end position="183"/>
    </location>
</feature>
<evidence type="ECO:0000256" key="3">
    <source>
        <dbReference type="SAM" id="SignalP"/>
    </source>
</evidence>
<feature type="compositionally biased region" description="Low complexity" evidence="1">
    <location>
        <begin position="193"/>
        <end position="209"/>
    </location>
</feature>
<dbReference type="InterPro" id="IPR037250">
    <property type="entry name" value="NEAT_dom_sf"/>
</dbReference>
<dbReference type="Pfam" id="PF11545">
    <property type="entry name" value="HemeBinding_Shp"/>
    <property type="match status" value="1"/>
</dbReference>
<keyword evidence="2" id="KW-0812">Transmembrane</keyword>
<evidence type="ECO:0000313" key="6">
    <source>
        <dbReference type="Proteomes" id="UP000253817"/>
    </source>
</evidence>
<feature type="region of interest" description="Disordered" evidence="1">
    <location>
        <begin position="193"/>
        <end position="229"/>
    </location>
</feature>
<dbReference type="EMBL" id="PPTT01000002">
    <property type="protein sequence ID" value="RDB71499.1"/>
    <property type="molecule type" value="Genomic_DNA"/>
</dbReference>
<feature type="chain" id="PRO_5046917390" description="Cell surface protein Shp haem-binding domain-containing protein" evidence="3">
    <location>
        <begin position="34"/>
        <end position="313"/>
    </location>
</feature>
<reference evidence="5 6" key="1">
    <citation type="journal article" date="2018" name="Elife">
        <title>Discovery and characterization of a prevalent human gut bacterial enzyme sufficient for the inactivation of a family of plant toxins.</title>
        <authorList>
            <person name="Koppel N."/>
            <person name="Bisanz J.E."/>
            <person name="Pandelia M.E."/>
            <person name="Turnbaugh P.J."/>
            <person name="Balskus E.P."/>
        </authorList>
    </citation>
    <scope>NUCLEOTIDE SEQUENCE [LARGE SCALE GENOMIC DNA]</scope>
    <source>
        <strain evidence="5 6">DSM 16107</strain>
    </source>
</reference>
<dbReference type="InterPro" id="IPR020985">
    <property type="entry name" value="Cell_surface_Shp_haem-bd"/>
</dbReference>
<evidence type="ECO:0000259" key="4">
    <source>
        <dbReference type="Pfam" id="PF11545"/>
    </source>
</evidence>
<organism evidence="5 6">
    <name type="scientific">Eggerthella sinensis</name>
    <dbReference type="NCBI Taxonomy" id="242230"/>
    <lineage>
        <taxon>Bacteria</taxon>
        <taxon>Bacillati</taxon>
        <taxon>Actinomycetota</taxon>
        <taxon>Coriobacteriia</taxon>
        <taxon>Eggerthellales</taxon>
        <taxon>Eggerthellaceae</taxon>
        <taxon>Eggerthella</taxon>
    </lineage>
</organism>
<dbReference type="Proteomes" id="UP000253817">
    <property type="component" value="Unassembled WGS sequence"/>
</dbReference>
<evidence type="ECO:0000256" key="1">
    <source>
        <dbReference type="SAM" id="MobiDB-lite"/>
    </source>
</evidence>
<dbReference type="Gene3D" id="2.60.40.1850">
    <property type="match status" value="1"/>
</dbReference>
<dbReference type="RefSeq" id="WP_114545006.1">
    <property type="nucleotide sequence ID" value="NZ_PPTT01000002.1"/>
</dbReference>
<keyword evidence="6" id="KW-1185">Reference proteome</keyword>
<comment type="caution">
    <text evidence="5">The sequence shown here is derived from an EMBL/GenBank/DDBJ whole genome shotgun (WGS) entry which is preliminary data.</text>
</comment>
<proteinExistence type="predicted"/>
<feature type="signal peptide" evidence="3">
    <location>
        <begin position="1"/>
        <end position="33"/>
    </location>
</feature>
<protein>
    <recommendedName>
        <fullName evidence="4">Cell surface protein Shp haem-binding domain-containing protein</fullName>
    </recommendedName>
</protein>
<gene>
    <name evidence="5" type="ORF">C1876_01750</name>
</gene>
<keyword evidence="3" id="KW-0732">Signal</keyword>
<evidence type="ECO:0000313" key="5">
    <source>
        <dbReference type="EMBL" id="RDB71499.1"/>
    </source>
</evidence>
<sequence>MTTRIRSAYAAAFALAAALVLVASAVSPGSAFAAVSAVYTASTNPTYENPATGAIEDAAGGSNVALAESMVTSIVYENALIERDTDGVMYASLRFKLADQISSISLEASEDGASYEPVEVVQMQTGTDSATSTATADYRIAIPSETATLRCSMDVIPMGRAVVYFITFGALQEGDADGTFVVSVTSGEGTDDAAPAAAAAASATASGDAGASGGTEDAEGEQAQSADDLTGASANEGVQEFDEEGREVTGGKQAEASLDGGTIATIAGVAVAVIAVAGVAVYAAYLRPKRARQASAAAAAAAAAAPDERASRA</sequence>
<keyword evidence="2" id="KW-0472">Membrane</keyword>
<accession>A0ABX9HN07</accession>